<organism evidence="2 3">
    <name type="scientific">Trifolium medium</name>
    <dbReference type="NCBI Taxonomy" id="97028"/>
    <lineage>
        <taxon>Eukaryota</taxon>
        <taxon>Viridiplantae</taxon>
        <taxon>Streptophyta</taxon>
        <taxon>Embryophyta</taxon>
        <taxon>Tracheophyta</taxon>
        <taxon>Spermatophyta</taxon>
        <taxon>Magnoliopsida</taxon>
        <taxon>eudicotyledons</taxon>
        <taxon>Gunneridae</taxon>
        <taxon>Pentapetalae</taxon>
        <taxon>rosids</taxon>
        <taxon>fabids</taxon>
        <taxon>Fabales</taxon>
        <taxon>Fabaceae</taxon>
        <taxon>Papilionoideae</taxon>
        <taxon>50 kb inversion clade</taxon>
        <taxon>NPAAA clade</taxon>
        <taxon>Hologalegina</taxon>
        <taxon>IRL clade</taxon>
        <taxon>Trifolieae</taxon>
        <taxon>Trifolium</taxon>
    </lineage>
</organism>
<keyword evidence="3" id="KW-1185">Reference proteome</keyword>
<dbReference type="AlphaFoldDB" id="A0A392WD05"/>
<protein>
    <submittedName>
        <fullName evidence="2">Uncharacterized protein</fullName>
    </submittedName>
</protein>
<evidence type="ECO:0000313" key="2">
    <source>
        <dbReference type="EMBL" id="MCI97639.1"/>
    </source>
</evidence>
<dbReference type="Proteomes" id="UP000265520">
    <property type="component" value="Unassembled WGS sequence"/>
</dbReference>
<proteinExistence type="predicted"/>
<reference evidence="2 3" key="1">
    <citation type="journal article" date="2018" name="Front. Plant Sci.">
        <title>Red Clover (Trifolium pratense) and Zigzag Clover (T. medium) - A Picture of Genomic Similarities and Differences.</title>
        <authorList>
            <person name="Dluhosova J."/>
            <person name="Istvanek J."/>
            <person name="Nedelnik J."/>
            <person name="Repkova J."/>
        </authorList>
    </citation>
    <scope>NUCLEOTIDE SEQUENCE [LARGE SCALE GENOMIC DNA]</scope>
    <source>
        <strain evidence="3">cv. 10/8</strain>
        <tissue evidence="2">Leaf</tissue>
    </source>
</reference>
<comment type="caution">
    <text evidence="2">The sequence shown here is derived from an EMBL/GenBank/DDBJ whole genome shotgun (WGS) entry which is preliminary data.</text>
</comment>
<feature type="compositionally biased region" description="Polar residues" evidence="1">
    <location>
        <begin position="14"/>
        <end position="23"/>
    </location>
</feature>
<name>A0A392WD05_9FABA</name>
<evidence type="ECO:0000256" key="1">
    <source>
        <dbReference type="SAM" id="MobiDB-lite"/>
    </source>
</evidence>
<evidence type="ECO:0000313" key="3">
    <source>
        <dbReference type="Proteomes" id="UP000265520"/>
    </source>
</evidence>
<accession>A0A392WD05</accession>
<feature type="region of interest" description="Disordered" evidence="1">
    <location>
        <begin position="1"/>
        <end position="25"/>
    </location>
</feature>
<feature type="non-terminal residue" evidence="2">
    <location>
        <position position="1"/>
    </location>
</feature>
<sequence length="48" mass="5135">NPVNSTVAGREKATGSQQKSENSWLEREKAAGLARRLAGRACPVLRAV</sequence>
<dbReference type="EMBL" id="LXQA011450013">
    <property type="protein sequence ID" value="MCI97639.1"/>
    <property type="molecule type" value="Genomic_DNA"/>
</dbReference>